<feature type="region of interest" description="Disordered" evidence="8">
    <location>
        <begin position="1490"/>
        <end position="1615"/>
    </location>
</feature>
<evidence type="ECO:0000256" key="2">
    <source>
        <dbReference type="ARBA" id="ARBA00010749"/>
    </source>
</evidence>
<feature type="compositionally biased region" description="Polar residues" evidence="8">
    <location>
        <begin position="126"/>
        <end position="136"/>
    </location>
</feature>
<feature type="compositionally biased region" description="Polar residues" evidence="8">
    <location>
        <begin position="1599"/>
        <end position="1614"/>
    </location>
</feature>
<dbReference type="PROSITE" id="PS50002">
    <property type="entry name" value="SH3"/>
    <property type="match status" value="3"/>
</dbReference>
<dbReference type="Pfam" id="PF07653">
    <property type="entry name" value="SH3_2"/>
    <property type="match status" value="3"/>
</dbReference>
<feature type="compositionally biased region" description="Polar residues" evidence="8">
    <location>
        <begin position="469"/>
        <end position="485"/>
    </location>
</feature>
<feature type="compositionally biased region" description="Basic and acidic residues" evidence="8">
    <location>
        <begin position="1189"/>
        <end position="1202"/>
    </location>
</feature>
<reference evidence="10" key="1">
    <citation type="journal article" date="2023" name="Mol. Biol. Evol.">
        <title>Third-Generation Sequencing Reveals the Adaptive Role of the Epigenome in Three Deep-Sea Polychaetes.</title>
        <authorList>
            <person name="Perez M."/>
            <person name="Aroh O."/>
            <person name="Sun Y."/>
            <person name="Lan Y."/>
            <person name="Juniper S.K."/>
            <person name="Young C.R."/>
            <person name="Angers B."/>
            <person name="Qian P.Y."/>
        </authorList>
    </citation>
    <scope>NUCLEOTIDE SEQUENCE</scope>
    <source>
        <strain evidence="10">P08H-3</strain>
    </source>
</reference>
<dbReference type="PRINTS" id="PR00452">
    <property type="entry name" value="SH3DOMAIN"/>
</dbReference>
<evidence type="ECO:0000256" key="1">
    <source>
        <dbReference type="ARBA" id="ARBA00004496"/>
    </source>
</evidence>
<feature type="region of interest" description="Disordered" evidence="8">
    <location>
        <begin position="1"/>
        <end position="55"/>
    </location>
</feature>
<dbReference type="CDD" id="cd12013">
    <property type="entry name" value="SH3_RIM-BP_3"/>
    <property type="match status" value="1"/>
</dbReference>
<evidence type="ECO:0000313" key="11">
    <source>
        <dbReference type="Proteomes" id="UP001208570"/>
    </source>
</evidence>
<sequence>MEMVLERSRQKERRSSSEDLLPPFWISGQQIRNSAAKSVHAPDRQDREKERHLQRKVNELTSQVTRLEKRVALLKQENITLKKKTEEQKPTEEKIKKLKKRNAELAAIARRLEEKAKQLQQEQLKHSTSSTSSQDVEQVKRAFAKQRAKDLAEFAKNTMAKDRDIEELRKKCQQLTDKLATTHATHHVENSELYGSSEELESLIKQAAHDRLRLEKEINKLKLQQNNASDEQEQLQQLQAENETLRRNVSELEESLQNTQYLQKELEEKMTECAALYRQIEESKQRQMQLEQELNEVIEKNTHLTTQNRGLHEQLQQVEQLIEECERLTVSLSTAEEKCHQAELCKMDLQEKVGSLQEQTKAMKNLEDQKKILEQEQKATLEMLKEKQAEIESLLTTKEDEKKDNLSRIADLELKLRELERKYELQLLQQEELAVEMEELRKEAEIAKFRPEMHTIDVQTDKAKRITPSPLNTSTYLNDSTSSLGSGKKEDLNQSVKINDKVNKMANDFTQSLRSKKIPFQVYVAKYNYDPEQCSPNENPDAELSLSVGDYIFIYGDVDEDGFYEGELMDGRRGLVPSNFVEKVPDEDLEDFHATIGLSGPSQSHLLNNASFQQDLNFDSREDDGQNQAKCNLDVTHTDYSVDTSKDKTPYCASAVTIGELDGSNQVPSPSGLGVVRELHNSVLISWTPALSELIQAYHIYVDGQFNMAVKSEERAKALIEEVNSDMVHRISVCAVTSDGQSDEEQCTILIGKGAPARPTDLNVSNVTDTSAVVTWLPSNSNLEHRVSVNNQSSAVIRPGIYRCLLSGLVAGCSYQAVVIEGVQHADNSRLAMASFCTLEKAVGVPDVPVDVQVEIGPKQGSLLVTWLPVTITSTGMSNGVFVIGYNLYIDGYRVKSVDSPTGDHVILEAGDIYGGTTEPGTLTVRTQAVDQESTDSQPVSLTADLLKEVLSSNKPKMKLITKVQEQDSGTDLSDIAEVEEEDEKRTPKSIHKIRHENIPPSTSPRTIGAKQRHHQSISPAATPPLAIHTTRSSSHGDTTDRQQHRPANVDNNNRIQAKSPDIIVPHIEITKDSSFSGTENLSEDEADVRQNFANGYPYVDHRNVNQPDDYDGREEMASSEVHLYNHGANRDLDGYYQESVHVEAIRQKEKEYNDRNVAKTNQIYSEQDNKLADNKYVNESKHHRRPGSHREKSPGGVKRDSATPTDTSSRQDKKRHSRGVKTPQYEDESSYSQLEDNNILTSKGIRNDIPLSDLIDYEDDGGESLIESVEMEYDDSQVRIFIALFDYDPAVMSPNPDAVEEELAFKEGQLIKIYGEKDPDGFFVGESQGRRGYVPCNMVSEVEVDDPDIAEQLLKETCRSGSRPLMSTSRGSTPGTHRSRPTSQTVTTPRSQYDIMMVKDSSLNDILPPSPPDGPVRQMVALYSYDPHALSPNVDSELELAFKAGDHITVYGEMDEDGFYYGELNGQRGLVPSNFLEEVSPDYAQTKLAHRPENHSNHQTQRTRHSDGHTRTANQAHPAKSLPSDHRTTKISKDVHAEQSSNKNHVDNKVVTFVPTKPQRPSQPARQQVDAVIQPSLAVESSANDSESSKQSRRQADQESPPQSPHNILNLDTENVKEKKKKFFSRGIFKKIGK</sequence>
<evidence type="ECO:0000256" key="3">
    <source>
        <dbReference type="ARBA" id="ARBA00022443"/>
    </source>
</evidence>
<feature type="compositionally biased region" description="Polar residues" evidence="8">
    <location>
        <begin position="1366"/>
        <end position="1390"/>
    </location>
</feature>
<feature type="compositionally biased region" description="Basic and acidic residues" evidence="8">
    <location>
        <begin position="40"/>
        <end position="51"/>
    </location>
</feature>
<dbReference type="GO" id="GO:0007274">
    <property type="term" value="P:neuromuscular synaptic transmission"/>
    <property type="evidence" value="ECO:0007669"/>
    <property type="project" value="TreeGrafter"/>
</dbReference>
<dbReference type="InterPro" id="IPR035753">
    <property type="entry name" value="RIM-BP_SH3_2"/>
</dbReference>
<keyword evidence="7" id="KW-0175">Coiled coil</keyword>
<dbReference type="InterPro" id="IPR057884">
    <property type="entry name" value="FN3_RIM-BP1/2/3"/>
</dbReference>
<organism evidence="10 11">
    <name type="scientific">Paralvinella palmiformis</name>
    <dbReference type="NCBI Taxonomy" id="53620"/>
    <lineage>
        <taxon>Eukaryota</taxon>
        <taxon>Metazoa</taxon>
        <taxon>Spiralia</taxon>
        <taxon>Lophotrochozoa</taxon>
        <taxon>Annelida</taxon>
        <taxon>Polychaeta</taxon>
        <taxon>Sedentaria</taxon>
        <taxon>Canalipalpata</taxon>
        <taxon>Terebellida</taxon>
        <taxon>Terebelliformia</taxon>
        <taxon>Alvinellidae</taxon>
        <taxon>Paralvinella</taxon>
    </lineage>
</organism>
<feature type="coiled-coil region" evidence="7">
    <location>
        <begin position="158"/>
        <end position="450"/>
    </location>
</feature>
<feature type="region of interest" description="Disordered" evidence="8">
    <location>
        <begin position="1157"/>
        <end position="1235"/>
    </location>
</feature>
<dbReference type="InterPro" id="IPR036116">
    <property type="entry name" value="FN3_sf"/>
</dbReference>
<dbReference type="CDD" id="cd12014">
    <property type="entry name" value="SH3_RIM-BP_1"/>
    <property type="match status" value="1"/>
</dbReference>
<dbReference type="InterPro" id="IPR035755">
    <property type="entry name" value="RIM-BP_SH3_3"/>
</dbReference>
<dbReference type="FunFam" id="2.30.30.40:FF:000006">
    <property type="entry name" value="RIMS-binding protein 2 isoform X1"/>
    <property type="match status" value="1"/>
</dbReference>
<feature type="region of interest" description="Disordered" evidence="8">
    <location>
        <begin position="1358"/>
        <end position="1390"/>
    </location>
</feature>
<dbReference type="FunFam" id="2.30.30.40:FF:000023">
    <property type="entry name" value="RIMS-binding protein 2 isoform F"/>
    <property type="match status" value="1"/>
</dbReference>
<dbReference type="Gene3D" id="2.30.30.40">
    <property type="entry name" value="SH3 Domains"/>
    <property type="match status" value="3"/>
</dbReference>
<feature type="compositionally biased region" description="Basic and acidic residues" evidence="8">
    <location>
        <begin position="1524"/>
        <end position="1538"/>
    </location>
</feature>
<evidence type="ECO:0000313" key="10">
    <source>
        <dbReference type="EMBL" id="KAK2144287.1"/>
    </source>
</evidence>
<dbReference type="InterPro" id="IPR001452">
    <property type="entry name" value="SH3_domain"/>
</dbReference>
<dbReference type="EMBL" id="JAODUP010000771">
    <property type="protein sequence ID" value="KAK2144287.1"/>
    <property type="molecule type" value="Genomic_DNA"/>
</dbReference>
<evidence type="ECO:0000256" key="7">
    <source>
        <dbReference type="SAM" id="Coils"/>
    </source>
</evidence>
<feature type="region of interest" description="Disordered" evidence="8">
    <location>
        <begin position="117"/>
        <end position="137"/>
    </location>
</feature>
<dbReference type="InterPro" id="IPR040325">
    <property type="entry name" value="RIMBP1/2/3"/>
</dbReference>
<dbReference type="InterPro" id="IPR057950">
    <property type="entry name" value="RIMB1/RIM3A-C-like_N"/>
</dbReference>
<dbReference type="SUPFAM" id="SSF49265">
    <property type="entry name" value="Fibronectin type III"/>
    <property type="match status" value="2"/>
</dbReference>
<dbReference type="SMART" id="SM00060">
    <property type="entry name" value="FN3"/>
    <property type="match status" value="2"/>
</dbReference>
<feature type="domain" description="SH3" evidence="9">
    <location>
        <begin position="518"/>
        <end position="586"/>
    </location>
</feature>
<feature type="region of interest" description="Disordered" evidence="8">
    <location>
        <begin position="961"/>
        <end position="1060"/>
    </location>
</feature>
<dbReference type="PANTHER" id="PTHR14234">
    <property type="entry name" value="RIM BINDING PROTEIN-RELATED"/>
    <property type="match status" value="1"/>
</dbReference>
<dbReference type="InterPro" id="IPR003961">
    <property type="entry name" value="FN3_dom"/>
</dbReference>
<feature type="compositionally biased region" description="Polar residues" evidence="8">
    <location>
        <begin position="27"/>
        <end position="36"/>
    </location>
</feature>
<keyword evidence="3 6" id="KW-0728">SH3 domain</keyword>
<proteinExistence type="inferred from homology"/>
<dbReference type="Gene3D" id="2.60.40.10">
    <property type="entry name" value="Immunoglobulins"/>
    <property type="match status" value="3"/>
</dbReference>
<evidence type="ECO:0000256" key="5">
    <source>
        <dbReference type="ARBA" id="ARBA00022737"/>
    </source>
</evidence>
<dbReference type="SUPFAM" id="SSF50044">
    <property type="entry name" value="SH3-domain"/>
    <property type="match status" value="3"/>
</dbReference>
<evidence type="ECO:0000256" key="8">
    <source>
        <dbReference type="SAM" id="MobiDB-lite"/>
    </source>
</evidence>
<keyword evidence="5" id="KW-0677">Repeat</keyword>
<name>A0AAD9J1D5_9ANNE</name>
<dbReference type="Pfam" id="PF25566">
    <property type="entry name" value="RIMB1_N"/>
    <property type="match status" value="1"/>
</dbReference>
<evidence type="ECO:0000256" key="4">
    <source>
        <dbReference type="ARBA" id="ARBA00022490"/>
    </source>
</evidence>
<dbReference type="GO" id="GO:0045202">
    <property type="term" value="C:synapse"/>
    <property type="evidence" value="ECO:0007669"/>
    <property type="project" value="GOC"/>
</dbReference>
<feature type="compositionally biased region" description="Basic and acidic residues" evidence="8">
    <location>
        <begin position="1168"/>
        <end position="1181"/>
    </location>
</feature>
<dbReference type="Proteomes" id="UP001208570">
    <property type="component" value="Unassembled WGS sequence"/>
</dbReference>
<keyword evidence="11" id="KW-1185">Reference proteome</keyword>
<dbReference type="FunFam" id="2.30.30.40:FF:000016">
    <property type="entry name" value="RIMS-binding protein 2 isoform X2"/>
    <property type="match status" value="1"/>
</dbReference>
<evidence type="ECO:0000256" key="6">
    <source>
        <dbReference type="PROSITE-ProRule" id="PRU00192"/>
    </source>
</evidence>
<dbReference type="InterPro" id="IPR013783">
    <property type="entry name" value="Ig-like_fold"/>
</dbReference>
<dbReference type="CDD" id="cd00063">
    <property type="entry name" value="FN3"/>
    <property type="match status" value="1"/>
</dbReference>
<dbReference type="SMART" id="SM00326">
    <property type="entry name" value="SH3"/>
    <property type="match status" value="3"/>
</dbReference>
<feature type="domain" description="SH3" evidence="9">
    <location>
        <begin position="1277"/>
        <end position="1345"/>
    </location>
</feature>
<accession>A0AAD9J1D5</accession>
<dbReference type="CDD" id="cd12012">
    <property type="entry name" value="SH3_RIM-BP_2"/>
    <property type="match status" value="1"/>
</dbReference>
<gene>
    <name evidence="10" type="ORF">LSH36_771g00030</name>
</gene>
<keyword evidence="4" id="KW-0963">Cytoplasm</keyword>
<dbReference type="InterPro" id="IPR036028">
    <property type="entry name" value="SH3-like_dom_sf"/>
</dbReference>
<feature type="compositionally biased region" description="Basic and acidic residues" evidence="8">
    <location>
        <begin position="1"/>
        <end position="17"/>
    </location>
</feature>
<comment type="caution">
    <text evidence="10">The sequence shown here is derived from an EMBL/GenBank/DDBJ whole genome shotgun (WGS) entry which is preliminary data.</text>
</comment>
<dbReference type="Pfam" id="PF25523">
    <property type="entry name" value="Ig_RIMBP2"/>
    <property type="match status" value="1"/>
</dbReference>
<feature type="region of interest" description="Disordered" evidence="8">
    <location>
        <begin position="466"/>
        <end position="492"/>
    </location>
</feature>
<dbReference type="PANTHER" id="PTHR14234:SF19">
    <property type="entry name" value="RIM-BINDING PROTEIN, ISOFORM F"/>
    <property type="match status" value="1"/>
</dbReference>
<feature type="compositionally biased region" description="Basic and acidic residues" evidence="8">
    <location>
        <begin position="1588"/>
        <end position="1598"/>
    </location>
</feature>
<feature type="domain" description="SH3" evidence="9">
    <location>
        <begin position="1415"/>
        <end position="1482"/>
    </location>
</feature>
<evidence type="ECO:0000259" key="9">
    <source>
        <dbReference type="PROSITE" id="PS50002"/>
    </source>
</evidence>
<protein>
    <recommendedName>
        <fullName evidence="9">SH3 domain-containing protein</fullName>
    </recommendedName>
</protein>
<comment type="subcellular location">
    <subcellularLocation>
        <location evidence="1">Cytoplasm</location>
    </subcellularLocation>
</comment>
<comment type="similarity">
    <text evidence="2">Belongs to the RIMBP family.</text>
</comment>